<sequence>MKKISLSLLFMLSSYYAFSQGLPTFQLGIKGGMNLSKFKTKDTFSSDNQAGYYGGIWARIGGAGIHLQPEAYLSGKKSNLVTANGLENGVRFTSLDVPVLIGTKFGAAGIGLRLNTGPVFTLMLDEEQNFGQAASSAFNGDFKENSIGWQFGVGLDIGKLNVDARYESGLSEINSAGGYPTTKLNLYTIGVGFRIF</sequence>
<organism evidence="3 4">
    <name type="scientific">Pedobacter insulae</name>
    <dbReference type="NCBI Taxonomy" id="414048"/>
    <lineage>
        <taxon>Bacteria</taxon>
        <taxon>Pseudomonadati</taxon>
        <taxon>Bacteroidota</taxon>
        <taxon>Sphingobacteriia</taxon>
        <taxon>Sphingobacteriales</taxon>
        <taxon>Sphingobacteriaceae</taxon>
        <taxon>Pedobacter</taxon>
    </lineage>
</organism>
<dbReference type="OrthoDB" id="753334at2"/>
<dbReference type="STRING" id="414048.SAMN04489864_103191"/>
<feature type="signal peptide" evidence="1">
    <location>
        <begin position="1"/>
        <end position="19"/>
    </location>
</feature>
<protein>
    <submittedName>
        <fullName evidence="3">Outer membrane protein beta-barrel domain-containing protein</fullName>
    </submittedName>
</protein>
<dbReference type="RefSeq" id="WP_090992705.1">
    <property type="nucleotide sequence ID" value="NZ_FOPP01000003.1"/>
</dbReference>
<evidence type="ECO:0000313" key="4">
    <source>
        <dbReference type="Proteomes" id="UP000199666"/>
    </source>
</evidence>
<name>A0A1I2VVZ3_9SPHI</name>
<proteinExistence type="predicted"/>
<evidence type="ECO:0000259" key="2">
    <source>
        <dbReference type="Pfam" id="PF13568"/>
    </source>
</evidence>
<dbReference type="InterPro" id="IPR025665">
    <property type="entry name" value="Beta-barrel_OMP_2"/>
</dbReference>
<dbReference type="AlphaFoldDB" id="A0A1I2VVZ3"/>
<feature type="domain" description="Outer membrane protein beta-barrel" evidence="2">
    <location>
        <begin position="18"/>
        <end position="173"/>
    </location>
</feature>
<reference evidence="3 4" key="1">
    <citation type="submission" date="2016-10" db="EMBL/GenBank/DDBJ databases">
        <authorList>
            <person name="de Groot N.N."/>
        </authorList>
    </citation>
    <scope>NUCLEOTIDE SEQUENCE [LARGE SCALE GENOMIC DNA]</scope>
    <source>
        <strain evidence="3 4">DSM 18684</strain>
    </source>
</reference>
<evidence type="ECO:0000313" key="3">
    <source>
        <dbReference type="EMBL" id="SFG91451.1"/>
    </source>
</evidence>
<dbReference type="EMBL" id="FOPP01000003">
    <property type="protein sequence ID" value="SFG91451.1"/>
    <property type="molecule type" value="Genomic_DNA"/>
</dbReference>
<dbReference type="Pfam" id="PF13568">
    <property type="entry name" value="OMP_b-brl_2"/>
    <property type="match status" value="1"/>
</dbReference>
<evidence type="ECO:0000256" key="1">
    <source>
        <dbReference type="SAM" id="SignalP"/>
    </source>
</evidence>
<feature type="chain" id="PRO_5011572307" evidence="1">
    <location>
        <begin position="20"/>
        <end position="196"/>
    </location>
</feature>
<keyword evidence="1" id="KW-0732">Signal</keyword>
<dbReference type="Proteomes" id="UP000199666">
    <property type="component" value="Unassembled WGS sequence"/>
</dbReference>
<keyword evidence="4" id="KW-1185">Reference proteome</keyword>
<gene>
    <name evidence="3" type="ORF">SAMN04489864_103191</name>
</gene>
<accession>A0A1I2VVZ3</accession>